<proteinExistence type="predicted"/>
<dbReference type="EMBL" id="JARQWQ010000143">
    <property type="protein sequence ID" value="KAK2548595.1"/>
    <property type="molecule type" value="Genomic_DNA"/>
</dbReference>
<dbReference type="InterPro" id="IPR041588">
    <property type="entry name" value="Integrase_H2C2"/>
</dbReference>
<evidence type="ECO:0000313" key="3">
    <source>
        <dbReference type="Proteomes" id="UP001249851"/>
    </source>
</evidence>
<dbReference type="InterPro" id="IPR050951">
    <property type="entry name" value="Retrovirus_Pol_polyprotein"/>
</dbReference>
<keyword evidence="3" id="KW-1185">Reference proteome</keyword>
<evidence type="ECO:0000313" key="2">
    <source>
        <dbReference type="EMBL" id="KAK2548595.1"/>
    </source>
</evidence>
<dbReference type="Pfam" id="PF17921">
    <property type="entry name" value="Integrase_H2C2"/>
    <property type="match status" value="1"/>
</dbReference>
<evidence type="ECO:0000259" key="1">
    <source>
        <dbReference type="Pfam" id="PF17921"/>
    </source>
</evidence>
<organism evidence="2 3">
    <name type="scientific">Acropora cervicornis</name>
    <name type="common">Staghorn coral</name>
    <dbReference type="NCBI Taxonomy" id="6130"/>
    <lineage>
        <taxon>Eukaryota</taxon>
        <taxon>Metazoa</taxon>
        <taxon>Cnidaria</taxon>
        <taxon>Anthozoa</taxon>
        <taxon>Hexacorallia</taxon>
        <taxon>Scleractinia</taxon>
        <taxon>Astrocoeniina</taxon>
        <taxon>Acroporidae</taxon>
        <taxon>Acropora</taxon>
    </lineage>
</organism>
<dbReference type="AlphaFoldDB" id="A0AAD9PT56"/>
<reference evidence="2" key="1">
    <citation type="journal article" date="2023" name="G3 (Bethesda)">
        <title>Whole genome assembly and annotation of the endangered Caribbean coral Acropora cervicornis.</title>
        <authorList>
            <person name="Selwyn J.D."/>
            <person name="Vollmer S.V."/>
        </authorList>
    </citation>
    <scope>NUCLEOTIDE SEQUENCE</scope>
    <source>
        <strain evidence="2">K2</strain>
    </source>
</reference>
<feature type="domain" description="Integrase zinc-binding" evidence="1">
    <location>
        <begin position="29"/>
        <end position="83"/>
    </location>
</feature>
<accession>A0AAD9PT56</accession>
<sequence>MPELKPFFLRKNELSVQQGCLMRSLLTVIPLSLRQQILSELCKSHPGVVRMKAAARSHVWCLNIDSAIKKTTRSCKQCFKTRKAPTEEPLFPLYHTHVDFATYQSNHFLIMVDAHSRSN</sequence>
<dbReference type="Proteomes" id="UP001249851">
    <property type="component" value="Unassembled WGS sequence"/>
</dbReference>
<reference evidence="2" key="2">
    <citation type="journal article" date="2023" name="Science">
        <title>Genomic signatures of disease resistance in endangered staghorn corals.</title>
        <authorList>
            <person name="Vollmer S.V."/>
            <person name="Selwyn J.D."/>
            <person name="Despard B.A."/>
            <person name="Roesel C.L."/>
        </authorList>
    </citation>
    <scope>NUCLEOTIDE SEQUENCE</scope>
    <source>
        <strain evidence="2">K2</strain>
    </source>
</reference>
<name>A0AAD9PT56_ACRCE</name>
<protein>
    <recommendedName>
        <fullName evidence="1">Integrase zinc-binding domain-containing protein</fullName>
    </recommendedName>
</protein>
<dbReference type="Gene3D" id="1.10.340.70">
    <property type="match status" value="1"/>
</dbReference>
<dbReference type="PANTHER" id="PTHR37984">
    <property type="entry name" value="PROTEIN CBG26694"/>
    <property type="match status" value="1"/>
</dbReference>
<dbReference type="PANTHER" id="PTHR37984:SF5">
    <property type="entry name" value="PROTEIN NYNRIN-LIKE"/>
    <property type="match status" value="1"/>
</dbReference>
<gene>
    <name evidence="2" type="ORF">P5673_031190</name>
</gene>
<comment type="caution">
    <text evidence="2">The sequence shown here is derived from an EMBL/GenBank/DDBJ whole genome shotgun (WGS) entry which is preliminary data.</text>
</comment>